<evidence type="ECO:0000256" key="1">
    <source>
        <dbReference type="SAM" id="SignalP"/>
    </source>
</evidence>
<evidence type="ECO:0000313" key="3">
    <source>
        <dbReference type="Proteomes" id="UP001175271"/>
    </source>
</evidence>
<keyword evidence="3" id="KW-1185">Reference proteome</keyword>
<dbReference type="Proteomes" id="UP001175271">
    <property type="component" value="Unassembled WGS sequence"/>
</dbReference>
<protein>
    <submittedName>
        <fullName evidence="2">Uncharacterized protein</fullName>
    </submittedName>
</protein>
<dbReference type="EMBL" id="JAUCMV010000002">
    <property type="protein sequence ID" value="KAK0420564.1"/>
    <property type="molecule type" value="Genomic_DNA"/>
</dbReference>
<evidence type="ECO:0000313" key="2">
    <source>
        <dbReference type="EMBL" id="KAK0420564.1"/>
    </source>
</evidence>
<keyword evidence="1" id="KW-0732">Signal</keyword>
<dbReference type="AlphaFoldDB" id="A0AA39ICN7"/>
<gene>
    <name evidence="2" type="ORF">QR680_014761</name>
</gene>
<feature type="signal peptide" evidence="1">
    <location>
        <begin position="1"/>
        <end position="25"/>
    </location>
</feature>
<organism evidence="2 3">
    <name type="scientific">Steinernema hermaphroditum</name>
    <dbReference type="NCBI Taxonomy" id="289476"/>
    <lineage>
        <taxon>Eukaryota</taxon>
        <taxon>Metazoa</taxon>
        <taxon>Ecdysozoa</taxon>
        <taxon>Nematoda</taxon>
        <taxon>Chromadorea</taxon>
        <taxon>Rhabditida</taxon>
        <taxon>Tylenchina</taxon>
        <taxon>Panagrolaimomorpha</taxon>
        <taxon>Strongyloidoidea</taxon>
        <taxon>Steinernematidae</taxon>
        <taxon>Steinernema</taxon>
    </lineage>
</organism>
<reference evidence="2" key="1">
    <citation type="submission" date="2023-06" db="EMBL/GenBank/DDBJ databases">
        <title>Genomic analysis of the entomopathogenic nematode Steinernema hermaphroditum.</title>
        <authorList>
            <person name="Schwarz E.M."/>
            <person name="Heppert J.K."/>
            <person name="Baniya A."/>
            <person name="Schwartz H.T."/>
            <person name="Tan C.-H."/>
            <person name="Antoshechkin I."/>
            <person name="Sternberg P.W."/>
            <person name="Goodrich-Blair H."/>
            <person name="Dillman A.R."/>
        </authorList>
    </citation>
    <scope>NUCLEOTIDE SEQUENCE</scope>
    <source>
        <strain evidence="2">PS9179</strain>
        <tissue evidence="2">Whole animal</tissue>
    </source>
</reference>
<accession>A0AA39ICN7</accession>
<comment type="caution">
    <text evidence="2">The sequence shown here is derived from an EMBL/GenBank/DDBJ whole genome shotgun (WGS) entry which is preliminary data.</text>
</comment>
<proteinExistence type="predicted"/>
<name>A0AA39ICN7_9BILA</name>
<sequence length="72" mass="8336">MAPRLLHHTLLCCILIVLFCCTVSAEDSPIRAKRYEYHVSMPFSSVRIQGANPLVEWIRMFGKITDNFKYFG</sequence>
<feature type="chain" id="PRO_5041379659" evidence="1">
    <location>
        <begin position="26"/>
        <end position="72"/>
    </location>
</feature>